<organism evidence="1 2">
    <name type="scientific">Parvularcula marina</name>
    <dbReference type="NCBI Taxonomy" id="2292771"/>
    <lineage>
        <taxon>Bacteria</taxon>
        <taxon>Pseudomonadati</taxon>
        <taxon>Pseudomonadota</taxon>
        <taxon>Alphaproteobacteria</taxon>
        <taxon>Parvularculales</taxon>
        <taxon>Parvularculaceae</taxon>
        <taxon>Parvularcula</taxon>
    </lineage>
</organism>
<comment type="caution">
    <text evidence="1">The sequence shown here is derived from an EMBL/GenBank/DDBJ whole genome shotgun (WGS) entry which is preliminary data.</text>
</comment>
<dbReference type="Proteomes" id="UP000264589">
    <property type="component" value="Unassembled WGS sequence"/>
</dbReference>
<dbReference type="InParanoid" id="A0A371RKK6"/>
<accession>A0A371RKK6</accession>
<reference evidence="1 2" key="1">
    <citation type="submission" date="2018-08" db="EMBL/GenBank/DDBJ databases">
        <title>Parvularcula sp. SM1705, isolated from surface water of the South Sea China.</title>
        <authorList>
            <person name="Sun L."/>
        </authorList>
    </citation>
    <scope>NUCLEOTIDE SEQUENCE [LARGE SCALE GENOMIC DNA]</scope>
    <source>
        <strain evidence="1 2">SM1705</strain>
    </source>
</reference>
<keyword evidence="2" id="KW-1185">Reference proteome</keyword>
<gene>
    <name evidence="1" type="ORF">DX908_12320</name>
</gene>
<dbReference type="RefSeq" id="WP_116392610.1">
    <property type="nucleotide sequence ID" value="NZ_CAXQPM010000003.1"/>
</dbReference>
<name>A0A371RKK6_9PROT</name>
<sequence length="175" mass="18289">MFLSLISSVGLAASVQLVSDDDMAAATATFTSWCANAVEDRIDRTSACACGTGVLSGEMTDKEFVVLAGLTPYAGDEEAMRQAVTVLIEEDGLSAGFIRNAARKNSAAAARADRVCAILEKPSEQWRMLASINGGESIAQEVNLPKSARADIADIFRALGNAVYRPADAAAAPTE</sequence>
<proteinExistence type="predicted"/>
<evidence type="ECO:0000313" key="1">
    <source>
        <dbReference type="EMBL" id="RFB05977.1"/>
    </source>
</evidence>
<protein>
    <submittedName>
        <fullName evidence="1">Uncharacterized protein</fullName>
    </submittedName>
</protein>
<evidence type="ECO:0000313" key="2">
    <source>
        <dbReference type="Proteomes" id="UP000264589"/>
    </source>
</evidence>
<dbReference type="EMBL" id="QUQO01000001">
    <property type="protein sequence ID" value="RFB05977.1"/>
    <property type="molecule type" value="Genomic_DNA"/>
</dbReference>
<dbReference type="AlphaFoldDB" id="A0A371RKK6"/>